<keyword evidence="1" id="KW-0812">Transmembrane</keyword>
<feature type="transmembrane region" description="Helical" evidence="1">
    <location>
        <begin position="311"/>
        <end position="340"/>
    </location>
</feature>
<accession>A0A5J4V794</accession>
<dbReference type="InterPro" id="IPR038765">
    <property type="entry name" value="Papain-like_cys_pep_sf"/>
</dbReference>
<gene>
    <name evidence="2" type="ORF">EZS28_025794</name>
</gene>
<dbReference type="SUPFAM" id="SSF54001">
    <property type="entry name" value="Cysteine proteinases"/>
    <property type="match status" value="1"/>
</dbReference>
<evidence type="ECO:0000313" key="2">
    <source>
        <dbReference type="EMBL" id="KAA6378679.1"/>
    </source>
</evidence>
<organism evidence="2 3">
    <name type="scientific">Streblomastix strix</name>
    <dbReference type="NCBI Taxonomy" id="222440"/>
    <lineage>
        <taxon>Eukaryota</taxon>
        <taxon>Metamonada</taxon>
        <taxon>Preaxostyla</taxon>
        <taxon>Oxymonadida</taxon>
        <taxon>Streblomastigidae</taxon>
        <taxon>Streblomastix</taxon>
    </lineage>
</organism>
<sequence length="341" mass="37252">MYIQSQIQPIKVWAFTKLLLVLAVLSFGKILRRRTGAEDEDDTPPFVKDSLYYTPGSIDKDGVLTIDYKLLGNLSLGFFATKSVSEFKTYGSGKVEDETFLVIPKDDLSKKAVAKAVDPQDVAKCFAFSESIQNNLYGQLGYTVFAIEGADIAPSITGLIKNSPTKLTFKNLPENLTDAEKALLKEFTITQSCAVSTGFEDLGLHKAGVTDAICQPNSALPADGAKCADDSKPKVYLKGYMQAEFGNADVKGLKDHLVRFGPVAIYLNSQDPYDYNHYGLIVGWTKDNWLYANYAGGVLYVHEPPQIEGKYFGYVFINGVSVIRAALGLIAAVLVLPALLL</sequence>
<proteinExistence type="predicted"/>
<dbReference type="AlphaFoldDB" id="A0A5J4V794"/>
<keyword evidence="1" id="KW-1133">Transmembrane helix</keyword>
<dbReference type="Proteomes" id="UP000324800">
    <property type="component" value="Unassembled WGS sequence"/>
</dbReference>
<evidence type="ECO:0000256" key="1">
    <source>
        <dbReference type="SAM" id="Phobius"/>
    </source>
</evidence>
<comment type="caution">
    <text evidence="2">The sequence shown here is derived from an EMBL/GenBank/DDBJ whole genome shotgun (WGS) entry which is preliminary data.</text>
</comment>
<keyword evidence="1" id="KW-0472">Membrane</keyword>
<protein>
    <submittedName>
        <fullName evidence="2">Uncharacterized protein</fullName>
    </submittedName>
</protein>
<feature type="transmembrane region" description="Helical" evidence="1">
    <location>
        <begin position="12"/>
        <end position="31"/>
    </location>
</feature>
<name>A0A5J4V794_9EUKA</name>
<reference evidence="2 3" key="1">
    <citation type="submission" date="2019-03" db="EMBL/GenBank/DDBJ databases">
        <title>Single cell metagenomics reveals metabolic interactions within the superorganism composed of flagellate Streblomastix strix and complex community of Bacteroidetes bacteria on its surface.</title>
        <authorList>
            <person name="Treitli S.C."/>
            <person name="Kolisko M."/>
            <person name="Husnik F."/>
            <person name="Keeling P."/>
            <person name="Hampl V."/>
        </authorList>
    </citation>
    <scope>NUCLEOTIDE SEQUENCE [LARGE SCALE GENOMIC DNA]</scope>
    <source>
        <strain evidence="2">ST1C</strain>
    </source>
</reference>
<dbReference type="EMBL" id="SNRW01008989">
    <property type="protein sequence ID" value="KAA6378679.1"/>
    <property type="molecule type" value="Genomic_DNA"/>
</dbReference>
<evidence type="ECO:0000313" key="3">
    <source>
        <dbReference type="Proteomes" id="UP000324800"/>
    </source>
</evidence>